<feature type="transmembrane region" description="Helical" evidence="1">
    <location>
        <begin position="59"/>
        <end position="79"/>
    </location>
</feature>
<proteinExistence type="predicted"/>
<organism evidence="2 3">
    <name type="scientific">Candidatus Caccosoma faecigallinarum</name>
    <dbReference type="NCBI Taxonomy" id="2840720"/>
    <lineage>
        <taxon>Bacteria</taxon>
        <taxon>Bacillati</taxon>
        <taxon>Bacillota</taxon>
        <taxon>Bacillota incertae sedis</taxon>
        <taxon>Candidatus Caccosoma</taxon>
    </lineage>
</organism>
<feature type="transmembrane region" description="Helical" evidence="1">
    <location>
        <begin position="140"/>
        <end position="165"/>
    </location>
</feature>
<protein>
    <submittedName>
        <fullName evidence="2">Uncharacterized protein</fullName>
    </submittedName>
</protein>
<keyword evidence="1" id="KW-0472">Membrane</keyword>
<reference evidence="2" key="2">
    <citation type="journal article" date="2021" name="PeerJ">
        <title>Extensive microbial diversity within the chicken gut microbiome revealed by metagenomics and culture.</title>
        <authorList>
            <person name="Gilroy R."/>
            <person name="Ravi A."/>
            <person name="Getino M."/>
            <person name="Pursley I."/>
            <person name="Horton D.L."/>
            <person name="Alikhan N.F."/>
            <person name="Baker D."/>
            <person name="Gharbi K."/>
            <person name="Hall N."/>
            <person name="Watson M."/>
            <person name="Adriaenssens E.M."/>
            <person name="Foster-Nyarko E."/>
            <person name="Jarju S."/>
            <person name="Secka A."/>
            <person name="Antonio M."/>
            <person name="Oren A."/>
            <person name="Chaudhuri R.R."/>
            <person name="La Ragione R."/>
            <person name="Hildebrand F."/>
            <person name="Pallen M.J."/>
        </authorList>
    </citation>
    <scope>NUCLEOTIDE SEQUENCE</scope>
    <source>
        <strain evidence="2">14508</strain>
    </source>
</reference>
<sequence>MLNLLIKDFKLIFPTQKDLKKRVLSSIFYVLAFVCFVALETFLFYRILSEIKNYQNAPIAFMTLFLFVVSIGMIILGVFRAKKLLFNVDDLRQLTNRPIKNNQIILSKLLFLFLIQYVTSLCFTFPLFVSYGIVMNKMIYFYYLALFYPLLTFIYEAGIILLLVYPVKIFMDYLKKHLIIQFVFTILILFGFCFLYSRVLNVFIQIVAQNQLDSLLNVSSINHLIHLKKYFIPIHFLADVFVLSTSIELLYYLCIAVGILILGLTVGIASFNYFRNFHIQSHTLPKKEYQFKEKSVVHGLIKKEFILLFKDSNYLLSFTGLLIVQPFLVYLVIAAMNTIFQSGVFLYYTSMLPYFIPFLDILILTIFTLIIHQGANNYLSMEHQQIRIVKMIPVPFQLQITVKVAIPFFLS</sequence>
<feature type="transmembrane region" description="Helical" evidence="1">
    <location>
        <begin position="314"/>
        <end position="340"/>
    </location>
</feature>
<feature type="transmembrane region" description="Helical" evidence="1">
    <location>
        <begin position="249"/>
        <end position="274"/>
    </location>
</feature>
<feature type="transmembrane region" description="Helical" evidence="1">
    <location>
        <begin position="352"/>
        <end position="371"/>
    </location>
</feature>
<gene>
    <name evidence="2" type="ORF">IAD04_01410</name>
</gene>
<comment type="caution">
    <text evidence="2">The sequence shown here is derived from an EMBL/GenBank/DDBJ whole genome shotgun (WGS) entry which is preliminary data.</text>
</comment>
<feature type="transmembrane region" description="Helical" evidence="1">
    <location>
        <begin position="109"/>
        <end position="134"/>
    </location>
</feature>
<feature type="transmembrane region" description="Helical" evidence="1">
    <location>
        <begin position="177"/>
        <end position="197"/>
    </location>
</feature>
<dbReference type="Proteomes" id="UP000886893">
    <property type="component" value="Unassembled WGS sequence"/>
</dbReference>
<name>A0A9D1G8Z5_9FIRM</name>
<accession>A0A9D1G8Z5</accession>
<keyword evidence="1" id="KW-0812">Transmembrane</keyword>
<evidence type="ECO:0000256" key="1">
    <source>
        <dbReference type="SAM" id="Phobius"/>
    </source>
</evidence>
<evidence type="ECO:0000313" key="3">
    <source>
        <dbReference type="Proteomes" id="UP000886893"/>
    </source>
</evidence>
<feature type="transmembrane region" description="Helical" evidence="1">
    <location>
        <begin position="27"/>
        <end position="47"/>
    </location>
</feature>
<evidence type="ECO:0000313" key="2">
    <source>
        <dbReference type="EMBL" id="HIT17023.1"/>
    </source>
</evidence>
<keyword evidence="1" id="KW-1133">Transmembrane helix</keyword>
<reference evidence="2" key="1">
    <citation type="submission" date="2020-10" db="EMBL/GenBank/DDBJ databases">
        <authorList>
            <person name="Gilroy R."/>
        </authorList>
    </citation>
    <scope>NUCLEOTIDE SEQUENCE</scope>
    <source>
        <strain evidence="2">14508</strain>
    </source>
</reference>
<feature type="non-terminal residue" evidence="2">
    <location>
        <position position="411"/>
    </location>
</feature>
<dbReference type="EMBL" id="DVKI01000043">
    <property type="protein sequence ID" value="HIT17023.1"/>
    <property type="molecule type" value="Genomic_DNA"/>
</dbReference>
<dbReference type="AlphaFoldDB" id="A0A9D1G8Z5"/>